<dbReference type="Pfam" id="PF13581">
    <property type="entry name" value="HATPase_c_2"/>
    <property type="match status" value="1"/>
</dbReference>
<reference evidence="5" key="1">
    <citation type="submission" date="2019-06" db="EMBL/GenBank/DDBJ databases">
        <title>Complete genome sequence of Methylogaea oryzae strain JCM16910.</title>
        <authorList>
            <person name="Asakawa S."/>
        </authorList>
    </citation>
    <scope>NUCLEOTIDE SEQUENCE</scope>
    <source>
        <strain evidence="5">E10</strain>
    </source>
</reference>
<name>A0A8D4VS00_9GAMM</name>
<keyword evidence="1" id="KW-0378">Hydrolase</keyword>
<dbReference type="AlphaFoldDB" id="A0A8D4VS00"/>
<dbReference type="InterPro" id="IPR052016">
    <property type="entry name" value="Bact_Sigma-Reg"/>
</dbReference>
<sequence>MTEPPLPHRLTLQSTPAAIAEACAWLRNLGERQGLGGERSFQLDLCANELMANIADHAYGGEVGEIRLELRLEHGSAALTLIDEGLPFDPLALPAPPLPDSLEAARSVGLGVYLARQFADALHYERSAGRNRVTVCIGSRSRTPRQQERRCGRDAPPPWPRSDGGRVEQDWRSGEDRRILGFISRIALFRDVPYRDVESLLARCELRYCSPGEVLFHAGRHHRQVLVVIEGKLEVRLDGPESRTGIEVGVGECVGELSVADGKPTSAWVVATSQGRLLTIPEDVFLGPVLGVPTIARNLIVVLSERMRHSNEQIIARLRAAMELESLQRELDVARQIQSSMLPAAPLFAGLAGIQGRGFMRAARHVGGDFYDAFPLSDGRLFVAIGDVCNKGTPAALFMVRTLTVLRSEALRPEADAERHLARLAARSNDLLSQSNEAEQFVTLFCAIVDLKQNRLHYVNVGHNPPLLQPPDAAPVFIEEPRNPLAGLFPGLQYKVGERDFPAGSLLLLYTDGVTEAEAADGGIFGDDTLRHLLAGIAAHDTDACVERIVAAVDAFAGDHPQSDDITLLAIRRPRAA</sequence>
<keyword evidence="6" id="KW-1185">Reference proteome</keyword>
<feature type="region of interest" description="Disordered" evidence="2">
    <location>
        <begin position="144"/>
        <end position="170"/>
    </location>
</feature>
<dbReference type="Pfam" id="PF00027">
    <property type="entry name" value="cNMP_binding"/>
    <property type="match status" value="1"/>
</dbReference>
<dbReference type="KEGG" id="moz:MoryE10_27880"/>
<dbReference type="CDD" id="cd16936">
    <property type="entry name" value="HATPase_RsbW-like"/>
    <property type="match status" value="1"/>
</dbReference>
<dbReference type="InterPro" id="IPR001932">
    <property type="entry name" value="PPM-type_phosphatase-like_dom"/>
</dbReference>
<dbReference type="PROSITE" id="PS50042">
    <property type="entry name" value="CNMP_BINDING_3"/>
    <property type="match status" value="1"/>
</dbReference>
<protein>
    <submittedName>
        <fullName evidence="5">Stage II sporulation protein E</fullName>
    </submittedName>
</protein>
<dbReference type="Proteomes" id="UP000824988">
    <property type="component" value="Chromosome"/>
</dbReference>
<dbReference type="Pfam" id="PF07228">
    <property type="entry name" value="SpoIIE"/>
    <property type="match status" value="1"/>
</dbReference>
<organism evidence="5 6">
    <name type="scientific">Methylogaea oryzae</name>
    <dbReference type="NCBI Taxonomy" id="1295382"/>
    <lineage>
        <taxon>Bacteria</taxon>
        <taxon>Pseudomonadati</taxon>
        <taxon>Pseudomonadota</taxon>
        <taxon>Gammaproteobacteria</taxon>
        <taxon>Methylococcales</taxon>
        <taxon>Methylococcaceae</taxon>
        <taxon>Methylogaea</taxon>
    </lineage>
</organism>
<dbReference type="PROSITE" id="PS51746">
    <property type="entry name" value="PPM_2"/>
    <property type="match status" value="1"/>
</dbReference>
<evidence type="ECO:0000259" key="4">
    <source>
        <dbReference type="PROSITE" id="PS51746"/>
    </source>
</evidence>
<dbReference type="SMART" id="SM00100">
    <property type="entry name" value="cNMP"/>
    <property type="match status" value="1"/>
</dbReference>
<evidence type="ECO:0000313" key="6">
    <source>
        <dbReference type="Proteomes" id="UP000824988"/>
    </source>
</evidence>
<dbReference type="GO" id="GO:0016791">
    <property type="term" value="F:phosphatase activity"/>
    <property type="evidence" value="ECO:0007669"/>
    <property type="project" value="TreeGrafter"/>
</dbReference>
<dbReference type="InterPro" id="IPR003594">
    <property type="entry name" value="HATPase_dom"/>
</dbReference>
<dbReference type="CDD" id="cd00038">
    <property type="entry name" value="CAP_ED"/>
    <property type="match status" value="1"/>
</dbReference>
<feature type="domain" description="Cyclic nucleotide-binding" evidence="3">
    <location>
        <begin position="188"/>
        <end position="306"/>
    </location>
</feature>
<evidence type="ECO:0000313" key="5">
    <source>
        <dbReference type="EMBL" id="BBL72182.1"/>
    </source>
</evidence>
<dbReference type="InterPro" id="IPR000595">
    <property type="entry name" value="cNMP-bd_dom"/>
</dbReference>
<evidence type="ECO:0000256" key="2">
    <source>
        <dbReference type="SAM" id="MobiDB-lite"/>
    </source>
</evidence>
<gene>
    <name evidence="5" type="ORF">MoryE10_27880</name>
</gene>
<dbReference type="SMART" id="SM00331">
    <property type="entry name" value="PP2C_SIG"/>
    <property type="match status" value="1"/>
</dbReference>
<feature type="domain" description="PPM-type phosphatase" evidence="4">
    <location>
        <begin position="348"/>
        <end position="573"/>
    </location>
</feature>
<dbReference type="EMBL" id="AP019782">
    <property type="protein sequence ID" value="BBL72182.1"/>
    <property type="molecule type" value="Genomic_DNA"/>
</dbReference>
<evidence type="ECO:0000256" key="1">
    <source>
        <dbReference type="ARBA" id="ARBA00022801"/>
    </source>
</evidence>
<evidence type="ECO:0000259" key="3">
    <source>
        <dbReference type="PROSITE" id="PS50042"/>
    </source>
</evidence>
<dbReference type="PANTHER" id="PTHR43156:SF2">
    <property type="entry name" value="STAGE II SPORULATION PROTEIN E"/>
    <property type="match status" value="1"/>
</dbReference>
<dbReference type="RefSeq" id="WP_221047405.1">
    <property type="nucleotide sequence ID" value="NZ_AP019782.1"/>
</dbReference>
<dbReference type="PANTHER" id="PTHR43156">
    <property type="entry name" value="STAGE II SPORULATION PROTEIN E-RELATED"/>
    <property type="match status" value="1"/>
</dbReference>
<proteinExistence type="predicted"/>
<accession>A0A8D4VS00</accession>